<reference evidence="2" key="1">
    <citation type="submission" date="2024-07" db="EMBL/GenBank/DDBJ databases">
        <title>Two chromosome-level genome assemblies of Korean endemic species Abeliophyllum distichum and Forsythia ovata (Oleaceae).</title>
        <authorList>
            <person name="Jang H."/>
        </authorList>
    </citation>
    <scope>NUCLEOTIDE SEQUENCE [LARGE SCALE GENOMIC DNA]</scope>
</reference>
<gene>
    <name evidence="1" type="ORF">Fot_02306</name>
</gene>
<comment type="caution">
    <text evidence="1">The sequence shown here is derived from an EMBL/GenBank/DDBJ whole genome shotgun (WGS) entry which is preliminary data.</text>
</comment>
<proteinExistence type="predicted"/>
<dbReference type="EMBL" id="JBFOLJ010000001">
    <property type="protein sequence ID" value="KAL2557567.1"/>
    <property type="molecule type" value="Genomic_DNA"/>
</dbReference>
<name>A0ABD1X6Z5_9LAMI</name>
<dbReference type="AlphaFoldDB" id="A0ABD1X6Z5"/>
<protein>
    <submittedName>
        <fullName evidence="1">Uncharacterized protein</fullName>
    </submittedName>
</protein>
<dbReference type="Proteomes" id="UP001604277">
    <property type="component" value="Unassembled WGS sequence"/>
</dbReference>
<organism evidence="1 2">
    <name type="scientific">Forsythia ovata</name>
    <dbReference type="NCBI Taxonomy" id="205694"/>
    <lineage>
        <taxon>Eukaryota</taxon>
        <taxon>Viridiplantae</taxon>
        <taxon>Streptophyta</taxon>
        <taxon>Embryophyta</taxon>
        <taxon>Tracheophyta</taxon>
        <taxon>Spermatophyta</taxon>
        <taxon>Magnoliopsida</taxon>
        <taxon>eudicotyledons</taxon>
        <taxon>Gunneridae</taxon>
        <taxon>Pentapetalae</taxon>
        <taxon>asterids</taxon>
        <taxon>lamiids</taxon>
        <taxon>Lamiales</taxon>
        <taxon>Oleaceae</taxon>
        <taxon>Forsythieae</taxon>
        <taxon>Forsythia</taxon>
    </lineage>
</organism>
<keyword evidence="2" id="KW-1185">Reference proteome</keyword>
<evidence type="ECO:0000313" key="2">
    <source>
        <dbReference type="Proteomes" id="UP001604277"/>
    </source>
</evidence>
<accession>A0ABD1X6Z5</accession>
<sequence>MQKSKSESNCAESERYGVSLNIATSSENEILGLGLSITKKLNDRGTRFPATLFYYLGEVFKEGGVVEAQGAKPLSSSFLPTTAKKNRRILTCYTRLMQYQERKVIAPKRHRRIDKV</sequence>
<evidence type="ECO:0000313" key="1">
    <source>
        <dbReference type="EMBL" id="KAL2557567.1"/>
    </source>
</evidence>